<accession>A0A521CSJ5</accession>
<dbReference type="OrthoDB" id="1235794at2"/>
<protein>
    <submittedName>
        <fullName evidence="4">NADP-dependent 3-hydroxy acid dehydrogenase YdfG</fullName>
    </submittedName>
</protein>
<evidence type="ECO:0000256" key="1">
    <source>
        <dbReference type="ARBA" id="ARBA00006484"/>
    </source>
</evidence>
<dbReference type="GO" id="GO:0016491">
    <property type="term" value="F:oxidoreductase activity"/>
    <property type="evidence" value="ECO:0007669"/>
    <property type="project" value="UniProtKB-KW"/>
</dbReference>
<dbReference type="EMBL" id="FXTN01000004">
    <property type="protein sequence ID" value="SMO62433.1"/>
    <property type="molecule type" value="Genomic_DNA"/>
</dbReference>
<dbReference type="CDD" id="cd05374">
    <property type="entry name" value="17beta-HSD-like_SDR_c"/>
    <property type="match status" value="1"/>
</dbReference>
<reference evidence="4 5" key="1">
    <citation type="submission" date="2017-05" db="EMBL/GenBank/DDBJ databases">
        <authorList>
            <person name="Varghese N."/>
            <person name="Submissions S."/>
        </authorList>
    </citation>
    <scope>NUCLEOTIDE SEQUENCE [LARGE SCALE GENOMIC DNA]</scope>
    <source>
        <strain evidence="4 5">DSM 19036</strain>
    </source>
</reference>
<evidence type="ECO:0000313" key="5">
    <source>
        <dbReference type="Proteomes" id="UP000320300"/>
    </source>
</evidence>
<dbReference type="InterPro" id="IPR051911">
    <property type="entry name" value="SDR_oxidoreductase"/>
</dbReference>
<dbReference type="InterPro" id="IPR036291">
    <property type="entry name" value="NAD(P)-bd_dom_sf"/>
</dbReference>
<dbReference type="PRINTS" id="PR00080">
    <property type="entry name" value="SDRFAMILY"/>
</dbReference>
<dbReference type="FunFam" id="3.40.50.720:FF:000084">
    <property type="entry name" value="Short-chain dehydrogenase reductase"/>
    <property type="match status" value="1"/>
</dbReference>
<evidence type="ECO:0000313" key="4">
    <source>
        <dbReference type="EMBL" id="SMO62433.1"/>
    </source>
</evidence>
<sequence length="275" mass="30284">MEKTILITGASAGIGKTTAKKFAAEGWNVIATMRSPDKEQELTKLNNVFVTKIDVEDNDSIKSAIDAGIEKFGKIDVVVNNAGILVLGAFELATSDQVKTQFGVNLFGVMNTVKTIIPHFRANGSGTIINVSSQGGRITFPGMCLYHASKFAVEGFTEGISYELLPLNIRVKIVEPGSTATNNTGSYLQAKDDQIKVYEDVTKEGMDNWYKYETPAPPEDVAALIYAAATDNSDRLRYHIGEDTELYFSTRQKADQEYVDFMRNRFIPETLAVKI</sequence>
<dbReference type="Gene3D" id="3.40.50.720">
    <property type="entry name" value="NAD(P)-binding Rossmann-like Domain"/>
    <property type="match status" value="1"/>
</dbReference>
<dbReference type="PANTHER" id="PTHR43976">
    <property type="entry name" value="SHORT CHAIN DEHYDROGENASE"/>
    <property type="match status" value="1"/>
</dbReference>
<comment type="similarity">
    <text evidence="1 3">Belongs to the short-chain dehydrogenases/reductases (SDR) family.</text>
</comment>
<proteinExistence type="inferred from homology"/>
<dbReference type="RefSeq" id="WP_142527869.1">
    <property type="nucleotide sequence ID" value="NZ_CBCSJO010000001.1"/>
</dbReference>
<dbReference type="SUPFAM" id="SSF51735">
    <property type="entry name" value="NAD(P)-binding Rossmann-fold domains"/>
    <property type="match status" value="1"/>
</dbReference>
<dbReference type="InterPro" id="IPR002347">
    <property type="entry name" value="SDR_fam"/>
</dbReference>
<dbReference type="AlphaFoldDB" id="A0A521CSJ5"/>
<dbReference type="PANTHER" id="PTHR43976:SF16">
    <property type="entry name" value="SHORT-CHAIN DEHYDROGENASE_REDUCTASE FAMILY PROTEIN"/>
    <property type="match status" value="1"/>
</dbReference>
<organism evidence="4 5">
    <name type="scientific">Pedobacter westerhofensis</name>
    <dbReference type="NCBI Taxonomy" id="425512"/>
    <lineage>
        <taxon>Bacteria</taxon>
        <taxon>Pseudomonadati</taxon>
        <taxon>Bacteroidota</taxon>
        <taxon>Sphingobacteriia</taxon>
        <taxon>Sphingobacteriales</taxon>
        <taxon>Sphingobacteriaceae</taxon>
        <taxon>Pedobacter</taxon>
    </lineage>
</organism>
<dbReference type="PRINTS" id="PR00081">
    <property type="entry name" value="GDHRDH"/>
</dbReference>
<dbReference type="Pfam" id="PF00106">
    <property type="entry name" value="adh_short"/>
    <property type="match status" value="1"/>
</dbReference>
<dbReference type="Proteomes" id="UP000320300">
    <property type="component" value="Unassembled WGS sequence"/>
</dbReference>
<keyword evidence="5" id="KW-1185">Reference proteome</keyword>
<evidence type="ECO:0000256" key="3">
    <source>
        <dbReference type="RuleBase" id="RU000363"/>
    </source>
</evidence>
<name>A0A521CSJ5_9SPHI</name>
<gene>
    <name evidence="4" type="ORF">SAMN06265348_104163</name>
</gene>
<evidence type="ECO:0000256" key="2">
    <source>
        <dbReference type="ARBA" id="ARBA00023002"/>
    </source>
</evidence>
<keyword evidence="2" id="KW-0560">Oxidoreductase</keyword>